<keyword evidence="4" id="KW-1185">Reference proteome</keyword>
<dbReference type="GO" id="GO:0004792">
    <property type="term" value="F:thiosulfate-cyanide sulfurtransferase activity"/>
    <property type="evidence" value="ECO:0007669"/>
    <property type="project" value="InterPro"/>
</dbReference>
<protein>
    <submittedName>
        <fullName evidence="3">tRNA 2-selenouridine(34) synthase MnmH</fullName>
    </submittedName>
</protein>
<proteinExistence type="predicted"/>
<dbReference type="InterPro" id="IPR058840">
    <property type="entry name" value="AAA_SelU"/>
</dbReference>
<accession>A0A3S3UK77</accession>
<organism evidence="3 4">
    <name type="scientific">Mucilaginibacter gilvus</name>
    <dbReference type="NCBI Taxonomy" id="2305909"/>
    <lineage>
        <taxon>Bacteria</taxon>
        <taxon>Pseudomonadati</taxon>
        <taxon>Bacteroidota</taxon>
        <taxon>Sphingobacteriia</taxon>
        <taxon>Sphingobacteriales</taxon>
        <taxon>Sphingobacteriaceae</taxon>
        <taxon>Mucilaginibacter</taxon>
    </lineage>
</organism>
<feature type="domain" description="Rhodanese" evidence="2">
    <location>
        <begin position="19"/>
        <end position="134"/>
    </location>
</feature>
<dbReference type="RefSeq" id="WP_128535688.1">
    <property type="nucleotide sequence ID" value="NZ_SBIW01000011.1"/>
</dbReference>
<dbReference type="InterPro" id="IPR036873">
    <property type="entry name" value="Rhodanese-like_dom_sf"/>
</dbReference>
<dbReference type="InterPro" id="IPR001307">
    <property type="entry name" value="Thiosulphate_STrfase_CS"/>
</dbReference>
<dbReference type="Pfam" id="PF26341">
    <property type="entry name" value="AAA_SelU"/>
    <property type="match status" value="1"/>
</dbReference>
<reference evidence="3 4" key="1">
    <citation type="submission" date="2019-01" db="EMBL/GenBank/DDBJ databases">
        <title>Mucilaginibacter antarcticum sp. nov., isolated from antarctic soil.</title>
        <authorList>
            <person name="Yan Y.-Q."/>
            <person name="Du Z.-J."/>
        </authorList>
    </citation>
    <scope>NUCLEOTIDE SEQUENCE [LARGE SCALE GENOMIC DNA]</scope>
    <source>
        <strain evidence="3 4">F01003</strain>
    </source>
</reference>
<dbReference type="NCBIfam" id="TIGR03167">
    <property type="entry name" value="tRNA_sel_U_synt"/>
    <property type="match status" value="1"/>
</dbReference>
<dbReference type="Gene3D" id="3.40.250.10">
    <property type="entry name" value="Rhodanese-like domain"/>
    <property type="match status" value="1"/>
</dbReference>
<dbReference type="EMBL" id="SBIW01000011">
    <property type="protein sequence ID" value="RWY48341.1"/>
    <property type="molecule type" value="Genomic_DNA"/>
</dbReference>
<dbReference type="InterPro" id="IPR001763">
    <property type="entry name" value="Rhodanese-like_dom"/>
</dbReference>
<dbReference type="PROSITE" id="PS00380">
    <property type="entry name" value="RHODANESE_1"/>
    <property type="match status" value="1"/>
</dbReference>
<dbReference type="NCBIfam" id="NF008750">
    <property type="entry name" value="PRK11784.1-2"/>
    <property type="match status" value="1"/>
</dbReference>
<dbReference type="GO" id="GO:0043828">
    <property type="term" value="F:tRNA 2-selenouridine synthase activity"/>
    <property type="evidence" value="ECO:0007669"/>
    <property type="project" value="InterPro"/>
</dbReference>
<gene>
    <name evidence="3" type="primary">mnmH</name>
    <name evidence="3" type="ORF">EPL05_19555</name>
</gene>
<dbReference type="PANTHER" id="PTHR30401">
    <property type="entry name" value="TRNA 2-SELENOURIDINE SYNTHASE"/>
    <property type="match status" value="1"/>
</dbReference>
<dbReference type="SMART" id="SM00450">
    <property type="entry name" value="RHOD"/>
    <property type="match status" value="1"/>
</dbReference>
<name>A0A3S3UK77_9SPHI</name>
<dbReference type="PANTHER" id="PTHR30401:SF0">
    <property type="entry name" value="TRNA 2-SELENOURIDINE SYNTHASE"/>
    <property type="match status" value="1"/>
</dbReference>
<evidence type="ECO:0000313" key="3">
    <source>
        <dbReference type="EMBL" id="RWY48341.1"/>
    </source>
</evidence>
<dbReference type="AlphaFoldDB" id="A0A3S3UK77"/>
<dbReference type="PROSITE" id="PS50206">
    <property type="entry name" value="RHODANESE_3"/>
    <property type="match status" value="1"/>
</dbReference>
<evidence type="ECO:0000259" key="2">
    <source>
        <dbReference type="PROSITE" id="PS50206"/>
    </source>
</evidence>
<dbReference type="OrthoDB" id="9808735at2"/>
<comment type="caution">
    <text evidence="3">The sequence shown here is derived from an EMBL/GenBank/DDBJ whole genome shotgun (WGS) entry which is preliminary data.</text>
</comment>
<dbReference type="GO" id="GO:0002098">
    <property type="term" value="P:tRNA wobble uridine modification"/>
    <property type="evidence" value="ECO:0007669"/>
    <property type="project" value="InterPro"/>
</dbReference>
<dbReference type="SUPFAM" id="SSF52821">
    <property type="entry name" value="Rhodanese/Cell cycle control phosphatase"/>
    <property type="match status" value="1"/>
</dbReference>
<dbReference type="Pfam" id="PF00581">
    <property type="entry name" value="Rhodanese"/>
    <property type="match status" value="1"/>
</dbReference>
<dbReference type="Proteomes" id="UP000286701">
    <property type="component" value="Unassembled WGS sequence"/>
</dbReference>
<dbReference type="InterPro" id="IPR017582">
    <property type="entry name" value="SelU"/>
</dbReference>
<keyword evidence="1" id="KW-0711">Selenium</keyword>
<evidence type="ECO:0000313" key="4">
    <source>
        <dbReference type="Proteomes" id="UP000286701"/>
    </source>
</evidence>
<evidence type="ECO:0000256" key="1">
    <source>
        <dbReference type="ARBA" id="ARBA00023266"/>
    </source>
</evidence>
<sequence>MTKPILVNDFLLLRNIVPLVDVRTPAEFEHGHVPGAFNLPLFSNEERVSVGTTYKQVGREEAILLGFDLTGSKWSGFIKEALIIAPDKKIGVHCWRGGMRSGAMAWALDLYGFDVYLIQGGYKKYRGWVHQQFEKTYQLQILGGMTGSGKTKLLQQLKAMGEQVIDLEDLAQHQGSSYGSMNKMVQPTQEQFENNLADKLKGLDNHQRIWVEDESLTIGKRSIPNSFWHQMRGAPMIDIKVNLQLRVNSLAAEYGSLDKNFLMESTEHIRKRLGPEQTKYAIEAIMEGRMRDFVKIVLVYYDKTYRTGLNKRNPEKVFSLELNDSAIANQAYHLLNFTVNTHITNG</sequence>
<dbReference type="NCBIfam" id="NF008752">
    <property type="entry name" value="PRK11784.1-4"/>
    <property type="match status" value="1"/>
</dbReference>